<evidence type="ECO:0000313" key="3">
    <source>
        <dbReference type="EMBL" id="ROR92254.1"/>
    </source>
</evidence>
<feature type="region of interest" description="Disordered" evidence="1">
    <location>
        <begin position="1"/>
        <end position="31"/>
    </location>
</feature>
<dbReference type="RefSeq" id="WP_123391891.1">
    <property type="nucleotide sequence ID" value="NZ_RKHO01000001.1"/>
</dbReference>
<dbReference type="InterPro" id="IPR036188">
    <property type="entry name" value="FAD/NAD-bd_sf"/>
</dbReference>
<keyword evidence="4" id="KW-1185">Reference proteome</keyword>
<dbReference type="PRINTS" id="PR00419">
    <property type="entry name" value="ADXRDTASE"/>
</dbReference>
<dbReference type="InterPro" id="IPR002937">
    <property type="entry name" value="Amino_oxidase"/>
</dbReference>
<dbReference type="PANTHER" id="PTHR42923:SF43">
    <property type="entry name" value="AMINE OXIDASE"/>
    <property type="match status" value="1"/>
</dbReference>
<dbReference type="InterPro" id="IPR050464">
    <property type="entry name" value="Zeta_carotene_desat/Oxidored"/>
</dbReference>
<name>A0A3N2CYI5_9ACTN</name>
<feature type="domain" description="Amine oxidase" evidence="2">
    <location>
        <begin position="42"/>
        <end position="484"/>
    </location>
</feature>
<accession>A0A3N2CYI5</accession>
<dbReference type="SUPFAM" id="SSF51905">
    <property type="entry name" value="FAD/NAD(P)-binding domain"/>
    <property type="match status" value="1"/>
</dbReference>
<evidence type="ECO:0000256" key="1">
    <source>
        <dbReference type="SAM" id="MobiDB-lite"/>
    </source>
</evidence>
<proteinExistence type="predicted"/>
<dbReference type="Proteomes" id="UP000281738">
    <property type="component" value="Unassembled WGS sequence"/>
</dbReference>
<organism evidence="3 4">
    <name type="scientific">Nocardioides aurantiacus</name>
    <dbReference type="NCBI Taxonomy" id="86796"/>
    <lineage>
        <taxon>Bacteria</taxon>
        <taxon>Bacillati</taxon>
        <taxon>Actinomycetota</taxon>
        <taxon>Actinomycetes</taxon>
        <taxon>Propionibacteriales</taxon>
        <taxon>Nocardioidaceae</taxon>
        <taxon>Nocardioides</taxon>
    </lineage>
</organism>
<evidence type="ECO:0000313" key="4">
    <source>
        <dbReference type="Proteomes" id="UP000281738"/>
    </source>
</evidence>
<dbReference type="AlphaFoldDB" id="A0A3N2CYI5"/>
<dbReference type="GO" id="GO:0016491">
    <property type="term" value="F:oxidoreductase activity"/>
    <property type="evidence" value="ECO:0007669"/>
    <property type="project" value="InterPro"/>
</dbReference>
<reference evidence="3 4" key="1">
    <citation type="submission" date="2018-11" db="EMBL/GenBank/DDBJ databases">
        <title>Sequencing the genomes of 1000 actinobacteria strains.</title>
        <authorList>
            <person name="Klenk H.-P."/>
        </authorList>
    </citation>
    <scope>NUCLEOTIDE SEQUENCE [LARGE SCALE GENOMIC DNA]</scope>
    <source>
        <strain evidence="3 4">DSM 12652</strain>
    </source>
</reference>
<sequence>MSGAAGPGWRPGRDRRAEWHAPAGGASHDGQRHHVAVVGGGIAGLTAATALAERGVRVTLLERGDRLGGRVASWPVTVDGTTTAMSRGFHAFFRQYYNLRSLLRRTDPALERLHAVEDYPLSLKGGPTDSFTGIALTPPLNIMSFVLRSPTFRLRDLAAVDVGAAMELLDVDFPATFERYDGVSAAAYLDRLRFPDQARHLALEVFARSFFADARDFSAGELVAMFHSYFLGSAEGLLFDVPVDDYDTALWAPLGRHLDAHGAEVRTGEAVESVTSAGDGALDVLTGAGSTRVDGVVLALDRTPLQQLVAASPGLGDDAWRASLAAQRSAPPFAVWRLWLDRRVAPGSAPFRATSGFGPLDNVSVLELLEEGAARWTGEHDGSVVELHAYAVDAGADVQALRERLWRELLVLHPELDGARIRHEEWLWRDDCPLVGTEPWASRPGVVTPDPRVVLAGDGVRCELPVALMERAATTGFQAADRLLASYGVTGHGVWTVPTSHRHRVVPALARLLDRRG</sequence>
<protein>
    <submittedName>
        <fullName evidence="3">Isorenieratene synthase</fullName>
    </submittedName>
</protein>
<comment type="caution">
    <text evidence="3">The sequence shown here is derived from an EMBL/GenBank/DDBJ whole genome shotgun (WGS) entry which is preliminary data.</text>
</comment>
<dbReference type="EMBL" id="RKHO01000001">
    <property type="protein sequence ID" value="ROR92254.1"/>
    <property type="molecule type" value="Genomic_DNA"/>
</dbReference>
<dbReference type="Pfam" id="PF01593">
    <property type="entry name" value="Amino_oxidase"/>
    <property type="match status" value="1"/>
</dbReference>
<gene>
    <name evidence="3" type="ORF">EDD33_3141</name>
</gene>
<evidence type="ECO:0000259" key="2">
    <source>
        <dbReference type="Pfam" id="PF01593"/>
    </source>
</evidence>
<dbReference type="Gene3D" id="3.50.50.60">
    <property type="entry name" value="FAD/NAD(P)-binding domain"/>
    <property type="match status" value="1"/>
</dbReference>
<dbReference type="OrthoDB" id="7856496at2"/>
<dbReference type="PANTHER" id="PTHR42923">
    <property type="entry name" value="PROTOPORPHYRINOGEN OXIDASE"/>
    <property type="match status" value="1"/>
</dbReference>